<dbReference type="GO" id="GO:0043571">
    <property type="term" value="P:maintenance of CRISPR repeat elements"/>
    <property type="evidence" value="ECO:0007669"/>
    <property type="project" value="InterPro"/>
</dbReference>
<dbReference type="EMBL" id="MCIB01000023">
    <property type="protein sequence ID" value="RKD31275.1"/>
    <property type="molecule type" value="Genomic_DNA"/>
</dbReference>
<dbReference type="InterPro" id="IPR013422">
    <property type="entry name" value="CRISPR-assoc_prot_Cas5_N"/>
</dbReference>
<proteinExistence type="predicted"/>
<gene>
    <name evidence="2" type="ORF">BET03_03870</name>
</gene>
<keyword evidence="1" id="KW-0051">Antiviral defense</keyword>
<comment type="caution">
    <text evidence="2">The sequence shown here is derived from an EMBL/GenBank/DDBJ whole genome shotgun (WGS) entry which is preliminary data.</text>
</comment>
<evidence type="ECO:0000256" key="1">
    <source>
        <dbReference type="ARBA" id="ARBA00023118"/>
    </source>
</evidence>
<dbReference type="InterPro" id="IPR013421">
    <property type="entry name" value="CRISPR-assoc_prot_Cas5_HALMA"/>
</dbReference>
<dbReference type="NCBIfam" id="TIGR02593">
    <property type="entry name" value="CRISPR_cas5"/>
    <property type="match status" value="1"/>
</dbReference>
<evidence type="ECO:0000313" key="2">
    <source>
        <dbReference type="EMBL" id="RKD31275.1"/>
    </source>
</evidence>
<organism evidence="2 3">
    <name type="scientific">Thermohalobacter berrensis</name>
    <dbReference type="NCBI Taxonomy" id="99594"/>
    <lineage>
        <taxon>Bacteria</taxon>
        <taxon>Bacillati</taxon>
        <taxon>Bacillota</taxon>
        <taxon>Tissierellia</taxon>
        <taxon>Tissierellales</taxon>
        <taxon>Thermohalobacteraceae</taxon>
        <taxon>Thermohalobacter</taxon>
    </lineage>
</organism>
<dbReference type="Proteomes" id="UP000284177">
    <property type="component" value="Unassembled WGS sequence"/>
</dbReference>
<evidence type="ECO:0000313" key="3">
    <source>
        <dbReference type="Proteomes" id="UP000284177"/>
    </source>
</evidence>
<dbReference type="OrthoDB" id="1805474at2"/>
<sequence length="249" mass="29061">MKKDILIFDVEGYAAHFRKFYTNSSSLSYSVPPRTVISGIIAAIMGIERDTYYDDFSKANLEIAVRKNKKTRKIMQTVNYMKITSNKHFQIPEEHTQIPFEIILGEKGCVSYRFYVSHHDKTFLDQLEKRIKEKRYYYSPYLGTASFSCSFKYIDRVKGDEKQTDSEIYIATVVPFNSIIERGIKLSKINTTQVLLMKEKMPSEFTGDREIKSVESYVYDENTNPLPVILKENYINLNYNGESENIVFM</sequence>
<accession>A0A419T1C6</accession>
<name>A0A419T1C6_9FIRM</name>
<reference evidence="2 3" key="1">
    <citation type="submission" date="2016-08" db="EMBL/GenBank/DDBJ databases">
        <title>Novel Firmicutes and Novel Genomes.</title>
        <authorList>
            <person name="Poppleton D.I."/>
            <person name="Gribaldo S."/>
        </authorList>
    </citation>
    <scope>NUCLEOTIDE SEQUENCE [LARGE SCALE GENOMIC DNA]</scope>
    <source>
        <strain evidence="2 3">CTT3</strain>
    </source>
</reference>
<dbReference type="Pfam" id="PF09704">
    <property type="entry name" value="Cas_Cas5d"/>
    <property type="match status" value="1"/>
</dbReference>
<dbReference type="InterPro" id="IPR021124">
    <property type="entry name" value="CRISPR-assoc_prot_Cas5"/>
</dbReference>
<dbReference type="RefSeq" id="WP_120169722.1">
    <property type="nucleotide sequence ID" value="NZ_MCIB01000023.1"/>
</dbReference>
<dbReference type="GO" id="GO:0051607">
    <property type="term" value="P:defense response to virus"/>
    <property type="evidence" value="ECO:0007669"/>
    <property type="project" value="UniProtKB-KW"/>
</dbReference>
<keyword evidence="3" id="KW-1185">Reference proteome</keyword>
<protein>
    <submittedName>
        <fullName evidence="2">Type I-B CRISPR-associated protein Cas5</fullName>
    </submittedName>
</protein>
<dbReference type="AlphaFoldDB" id="A0A419T1C6"/>
<dbReference type="NCBIfam" id="TIGR02592">
    <property type="entry name" value="cas_Cas5h"/>
    <property type="match status" value="1"/>
</dbReference>
<dbReference type="Gene3D" id="3.30.70.2660">
    <property type="match status" value="1"/>
</dbReference>